<accession>A3K738</accession>
<keyword evidence="3" id="KW-1185">Reference proteome</keyword>
<dbReference type="OrthoDB" id="7877160at2"/>
<proteinExistence type="predicted"/>
<sequence length="1140" mass="119233">MSAGIPVTEAEALPFVDHLLGISGQTAGRVSYLVLASVLAGSGSIANELSSIRSQVTRGLLAPSTWAELEALTGSEDAAGAEVPLSDEGTHSQATETGYDGDTVSNHGRYKWSGAWSRWVRIGEFGGAVSDVVVSLSGTANALSGSSDRDHSKAPYAAKFVARVVDINTGAVTIGIDGGTARALVTNTGAELQAGELLPGMVIEWRWNGEEYRLIPGISVASMVQRAEDARDAAESSAGAALVSETNSAASAAAAASSALSASAYKNAAQAASEASGDVLFYDTMADADAALGGLSENQIVRIFSDEGRRNRQTFYRVESSALVFKWEDHRAFVFLEDFGGAGDGGTTNNSVALQAIVDAHGASGVTVVLSQDSGDAAGGNWKNAPNAYVFNGKVTLPITSRLELIAQNNAVIRYEPASVGDGMLEVQAGSAADHASLVFRGLKVDLLADEGRFLTTVATGVTRIREFLLADCQFKADNYVVDMKTDYTYNPVIENVNIIGARSGFRWRGYGGINFVTSSACISGLHIQTSGGPIRGPMLWLEGWGGLSGKGNILEGSAKKDVTGTFENVGYGDGVSVSTLFLENCSTFREVEFSGHSELVHKTHADGTDYDIYISNPATSNRQDFNVRLGGGFEHVDPARIKLDNNISNEGGVLRILGGSVADAVDEHDMDGPVRLEMTNGVFGNESFKTHPLFGSPFIEYIGTRHGSSGGGSFTADTTAGSTSVTGVSAAKHFSRNTSYTIAGEDGFFRFVSVDLVAGTGVLNRAPANTAVGVTFSQCTFSANFKTPALLAYSYKGGWLGSDAYPIIPNPNVPTSADGPERYVHNDPYFGPTLVYRSEGTDIGISNIPIHRPGEVLTAFTMVRGVMAAPPYGSATWNVGSGTIGDNGLHGSGAMGVRIDQLTENDWMPIMSQVRILESQMRNGAYLDLRLAFPNGAAIPWMQMAAFSLFVGKGWPTGDVSPSGKNFVCHEDPYYNVANGFGPAQGTVIVGDTVISKGYSSDYVDRWVCTVAGTSRAISTTASTTSGSTAVTFADATKLIVGDYITIAGVTGVKRVMALDYAAGTGVIDSNADATVSGAACANSAPTWEARCNGKLQVAAVSPVGSVTPVAVGQMYRNSSSGTIYLAYGLASAGWVALN</sequence>
<dbReference type="EMBL" id="AAYA01000011">
    <property type="protein sequence ID" value="EBA07165.1"/>
    <property type="molecule type" value="Genomic_DNA"/>
</dbReference>
<gene>
    <name evidence="2" type="ORF">SSE37_13246</name>
</gene>
<evidence type="ECO:0000313" key="3">
    <source>
        <dbReference type="Proteomes" id="UP000005713"/>
    </source>
</evidence>
<dbReference type="Proteomes" id="UP000005713">
    <property type="component" value="Unassembled WGS sequence"/>
</dbReference>
<evidence type="ECO:0000256" key="1">
    <source>
        <dbReference type="SAM" id="MobiDB-lite"/>
    </source>
</evidence>
<comment type="caution">
    <text evidence="2">The sequence shown here is derived from an EMBL/GenBank/DDBJ whole genome shotgun (WGS) entry which is preliminary data.</text>
</comment>
<name>A3K738_SAGS3</name>
<protein>
    <submittedName>
        <fullName evidence="2">Uncharacterized protein</fullName>
    </submittedName>
</protein>
<dbReference type="RefSeq" id="WP_005861381.1">
    <property type="nucleotide sequence ID" value="NZ_AAYA01000011.1"/>
</dbReference>
<reference evidence="2 3" key="1">
    <citation type="submission" date="2006-06" db="EMBL/GenBank/DDBJ databases">
        <authorList>
            <person name="Moran M.A."/>
            <person name="Ferriera S."/>
            <person name="Johnson J."/>
            <person name="Kravitz S."/>
            <person name="Beeson K."/>
            <person name="Sutton G."/>
            <person name="Rogers Y.-H."/>
            <person name="Friedman R."/>
            <person name="Frazier M."/>
            <person name="Venter J.C."/>
        </authorList>
    </citation>
    <scope>NUCLEOTIDE SEQUENCE [LARGE SCALE GENOMIC DNA]</scope>
    <source>
        <strain evidence="2 3">E-37</strain>
    </source>
</reference>
<organism evidence="2 3">
    <name type="scientific">Sagittula stellata (strain ATCC 700073 / DSM 11524 / E-37)</name>
    <dbReference type="NCBI Taxonomy" id="388399"/>
    <lineage>
        <taxon>Bacteria</taxon>
        <taxon>Pseudomonadati</taxon>
        <taxon>Pseudomonadota</taxon>
        <taxon>Alphaproteobacteria</taxon>
        <taxon>Rhodobacterales</taxon>
        <taxon>Roseobacteraceae</taxon>
        <taxon>Sagittula</taxon>
    </lineage>
</organism>
<dbReference type="AlphaFoldDB" id="A3K738"/>
<evidence type="ECO:0000313" key="2">
    <source>
        <dbReference type="EMBL" id="EBA07165.1"/>
    </source>
</evidence>
<feature type="region of interest" description="Disordered" evidence="1">
    <location>
        <begin position="80"/>
        <end position="103"/>
    </location>
</feature>